<dbReference type="HOGENOM" id="CLU_009583_0_0_5"/>
<name>Q2RRF3_RHORT</name>
<dbReference type="GO" id="GO:0016757">
    <property type="term" value="F:glycosyltransferase activity"/>
    <property type="evidence" value="ECO:0007669"/>
    <property type="project" value="UniProtKB-KW"/>
</dbReference>
<dbReference type="InterPro" id="IPR028098">
    <property type="entry name" value="Glyco_trans_4-like_N"/>
</dbReference>
<dbReference type="CAZy" id="GT4">
    <property type="family name" value="Glycosyltransferase Family 4"/>
</dbReference>
<gene>
    <name evidence="3" type="ordered locus">Rru_A2492</name>
</gene>
<dbReference type="PANTHER" id="PTHR12526">
    <property type="entry name" value="GLYCOSYLTRANSFERASE"/>
    <property type="match status" value="1"/>
</dbReference>
<dbReference type="Pfam" id="PF00534">
    <property type="entry name" value="Glycos_transf_1"/>
    <property type="match status" value="1"/>
</dbReference>
<organism evidence="3 4">
    <name type="scientific">Rhodospirillum rubrum (strain ATCC 11170 / ATH 1.1.1 / DSM 467 / LMG 4362 / NCIMB 8255 / S1)</name>
    <dbReference type="NCBI Taxonomy" id="269796"/>
    <lineage>
        <taxon>Bacteria</taxon>
        <taxon>Pseudomonadati</taxon>
        <taxon>Pseudomonadota</taxon>
        <taxon>Alphaproteobacteria</taxon>
        <taxon>Rhodospirillales</taxon>
        <taxon>Rhodospirillaceae</taxon>
        <taxon>Rhodospirillum</taxon>
    </lineage>
</organism>
<dbReference type="InterPro" id="IPR001296">
    <property type="entry name" value="Glyco_trans_1"/>
</dbReference>
<keyword evidence="3" id="KW-0808">Transferase</keyword>
<dbReference type="STRING" id="269796.Rru_A2492"/>
<dbReference type="EMBL" id="CP000230">
    <property type="protein sequence ID" value="ABC23292.1"/>
    <property type="molecule type" value="Genomic_DNA"/>
</dbReference>
<dbReference type="Pfam" id="PF13439">
    <property type="entry name" value="Glyco_transf_4"/>
    <property type="match status" value="1"/>
</dbReference>
<dbReference type="eggNOG" id="COG0438">
    <property type="taxonomic scope" value="Bacteria"/>
</dbReference>
<dbReference type="EnsemblBacteria" id="ABC23292">
    <property type="protein sequence ID" value="ABC23292"/>
    <property type="gene ID" value="Rru_A2492"/>
</dbReference>
<dbReference type="PATRIC" id="fig|269796.9.peg.2596"/>
<dbReference type="Gene3D" id="3.40.50.2000">
    <property type="entry name" value="Glycogen Phosphorylase B"/>
    <property type="match status" value="2"/>
</dbReference>
<dbReference type="Proteomes" id="UP000001929">
    <property type="component" value="Chromosome"/>
</dbReference>
<accession>Q2RRF3</accession>
<feature type="domain" description="Glycosyltransferase subfamily 4-like N-terminal" evidence="2">
    <location>
        <begin position="15"/>
        <end position="172"/>
    </location>
</feature>
<keyword evidence="3" id="KW-0328">Glycosyltransferase</keyword>
<proteinExistence type="predicted"/>
<sequence>MKIVMVIKGLHETAGGAERIFCDVANHLAGRGHRVGVLSFDSPGEEPFYDLSGVDDVVGLAIGDVHRPTSPLIFQRRVSALRREILARRPDVVIAFMHSCFVPTALALIGTGIPVVASEHTVITHYRKRLGQLALYALSVPLLRSITVVSQAVKERFPRVIRRKMVVMPNPVALPAAVPEPALDAPPGRPARRILSIGRFDEAKGHGVLLEAFARIARDFPEWDLRIVGDGPTREALRQRAIALGLSERVAMPGIVRNIAAEWQACAVFALASRYESFGLVIAEAMAAGRPAIGFIDCPGVNTLIEDGRTGLLVGGEDRPAALAAGLWRLLSDPDLRQTMGAAAREAIAGQFHIERICDQWEALLSETLDP</sequence>
<dbReference type="RefSeq" id="WP_011390245.1">
    <property type="nucleotide sequence ID" value="NC_007643.1"/>
</dbReference>
<dbReference type="PhylomeDB" id="Q2RRF3"/>
<dbReference type="AlphaFoldDB" id="Q2RRF3"/>
<evidence type="ECO:0000259" key="1">
    <source>
        <dbReference type="Pfam" id="PF00534"/>
    </source>
</evidence>
<dbReference type="EC" id="2.4.1.57" evidence="3"/>
<keyword evidence="4" id="KW-1185">Reference proteome</keyword>
<dbReference type="KEGG" id="rru:Rru_A2492"/>
<protein>
    <submittedName>
        <fullName evidence="3">Glycosyl transferase, group 1</fullName>
        <ecNumber evidence="3">2.4.1.57</ecNumber>
    </submittedName>
</protein>
<dbReference type="SUPFAM" id="SSF53756">
    <property type="entry name" value="UDP-Glycosyltransferase/glycogen phosphorylase"/>
    <property type="match status" value="1"/>
</dbReference>
<dbReference type="CDD" id="cd03820">
    <property type="entry name" value="GT4_AmsD-like"/>
    <property type="match status" value="1"/>
</dbReference>
<evidence type="ECO:0000313" key="3">
    <source>
        <dbReference type="EMBL" id="ABC23292.1"/>
    </source>
</evidence>
<evidence type="ECO:0000313" key="4">
    <source>
        <dbReference type="Proteomes" id="UP000001929"/>
    </source>
</evidence>
<feature type="domain" description="Glycosyl transferase family 1" evidence="1">
    <location>
        <begin position="193"/>
        <end position="346"/>
    </location>
</feature>
<evidence type="ECO:0000259" key="2">
    <source>
        <dbReference type="Pfam" id="PF13439"/>
    </source>
</evidence>
<reference evidence="3 4" key="1">
    <citation type="journal article" date="2011" name="Stand. Genomic Sci.">
        <title>Complete genome sequence of Rhodospirillum rubrum type strain (S1).</title>
        <authorList>
            <person name="Munk A.C."/>
            <person name="Copeland A."/>
            <person name="Lucas S."/>
            <person name="Lapidus A."/>
            <person name="Del Rio T.G."/>
            <person name="Barry K."/>
            <person name="Detter J.C."/>
            <person name="Hammon N."/>
            <person name="Israni S."/>
            <person name="Pitluck S."/>
            <person name="Brettin T."/>
            <person name="Bruce D."/>
            <person name="Han C."/>
            <person name="Tapia R."/>
            <person name="Gilna P."/>
            <person name="Schmutz J."/>
            <person name="Larimer F."/>
            <person name="Land M."/>
            <person name="Kyrpides N.C."/>
            <person name="Mavromatis K."/>
            <person name="Richardson P."/>
            <person name="Rohde M."/>
            <person name="Goker M."/>
            <person name="Klenk H.P."/>
            <person name="Zhang Y."/>
            <person name="Roberts G.P."/>
            <person name="Reslewic S."/>
            <person name="Schwartz D.C."/>
        </authorList>
    </citation>
    <scope>NUCLEOTIDE SEQUENCE [LARGE SCALE GENOMIC DNA]</scope>
    <source>
        <strain evidence="4">ATCC 11170 / ATH 1.1.1 / DSM 467 / LMG 4362 / NCIMB 8255 / S1</strain>
    </source>
</reference>